<sequence length="273" mass="31109">MTKYFISIGGGHFSGIHAITKTIKHKLGKIFPNYKITIIDLDELRSNEPTTMTYTDKDIDFIKLYKSLTEPNDTIFDEAEIILICGVYALYNPDINRIADLKIFMDSDSDTRLINLIQRSRRSISSGNPNQTERENISKQDAIDLEKAVNLYLNHLRPEWSQYIEPSRSNADMIVPISVSKETMIINDDTGNSVGSNNTQEAACMIFVDGIVRIIEDNEGRRNNESNDSGDSSTGNHNNSILNKQRQSSMIFPKLDFQRERLLVEQSRYLDMS</sequence>
<accession>A0A376BB10</accession>
<evidence type="ECO:0000313" key="4">
    <source>
        <dbReference type="Proteomes" id="UP000262825"/>
    </source>
</evidence>
<dbReference type="InterPro" id="IPR027417">
    <property type="entry name" value="P-loop_NTPase"/>
</dbReference>
<feature type="region of interest" description="Disordered" evidence="1">
    <location>
        <begin position="220"/>
        <end position="245"/>
    </location>
</feature>
<evidence type="ECO:0000259" key="2">
    <source>
        <dbReference type="Pfam" id="PF00485"/>
    </source>
</evidence>
<gene>
    <name evidence="3" type="ORF">SCODWIG_03530</name>
</gene>
<dbReference type="GO" id="GO:0005524">
    <property type="term" value="F:ATP binding"/>
    <property type="evidence" value="ECO:0007669"/>
    <property type="project" value="InterPro"/>
</dbReference>
<dbReference type="EMBL" id="UFAJ01000881">
    <property type="protein sequence ID" value="SSD61769.1"/>
    <property type="molecule type" value="Genomic_DNA"/>
</dbReference>
<evidence type="ECO:0000313" key="3">
    <source>
        <dbReference type="EMBL" id="SSD61769.1"/>
    </source>
</evidence>
<protein>
    <recommendedName>
        <fullName evidence="2">Phosphoribulokinase/uridine kinase domain-containing protein</fullName>
    </recommendedName>
</protein>
<organism evidence="3 4">
    <name type="scientific">Saccharomycodes ludwigii</name>
    <dbReference type="NCBI Taxonomy" id="36035"/>
    <lineage>
        <taxon>Eukaryota</taxon>
        <taxon>Fungi</taxon>
        <taxon>Dikarya</taxon>
        <taxon>Ascomycota</taxon>
        <taxon>Saccharomycotina</taxon>
        <taxon>Saccharomycetes</taxon>
        <taxon>Saccharomycodales</taxon>
        <taxon>Saccharomycodaceae</taxon>
        <taxon>Saccharomycodes</taxon>
    </lineage>
</organism>
<reference evidence="4" key="1">
    <citation type="submission" date="2018-06" db="EMBL/GenBank/DDBJ databases">
        <authorList>
            <person name="Guldener U."/>
        </authorList>
    </citation>
    <scope>NUCLEOTIDE SEQUENCE [LARGE SCALE GENOMIC DNA]</scope>
    <source>
        <strain evidence="4">UTAD17</strain>
    </source>
</reference>
<feature type="domain" description="Phosphoribulokinase/uridine kinase" evidence="2">
    <location>
        <begin position="68"/>
        <end position="120"/>
    </location>
</feature>
<feature type="compositionally biased region" description="Polar residues" evidence="1">
    <location>
        <begin position="226"/>
        <end position="245"/>
    </location>
</feature>
<proteinExistence type="predicted"/>
<name>A0A376BB10_9ASCO</name>
<dbReference type="Pfam" id="PF00485">
    <property type="entry name" value="PRK"/>
    <property type="match status" value="1"/>
</dbReference>
<dbReference type="VEuPathDB" id="FungiDB:SCODWIG_03530"/>
<dbReference type="Proteomes" id="UP000262825">
    <property type="component" value="Unassembled WGS sequence"/>
</dbReference>
<dbReference type="InterPro" id="IPR006083">
    <property type="entry name" value="PRK/URK"/>
</dbReference>
<keyword evidence="4" id="KW-1185">Reference proteome</keyword>
<evidence type="ECO:0000256" key="1">
    <source>
        <dbReference type="SAM" id="MobiDB-lite"/>
    </source>
</evidence>
<dbReference type="OrthoDB" id="738517at2759"/>
<dbReference type="Gene3D" id="3.40.50.300">
    <property type="entry name" value="P-loop containing nucleotide triphosphate hydrolases"/>
    <property type="match status" value="1"/>
</dbReference>
<dbReference type="GO" id="GO:0016301">
    <property type="term" value="F:kinase activity"/>
    <property type="evidence" value="ECO:0007669"/>
    <property type="project" value="InterPro"/>
</dbReference>
<dbReference type="SUPFAM" id="SSF52540">
    <property type="entry name" value="P-loop containing nucleoside triphosphate hydrolases"/>
    <property type="match status" value="1"/>
</dbReference>
<dbReference type="AlphaFoldDB" id="A0A376BB10"/>